<dbReference type="RefSeq" id="WP_087940818.1">
    <property type="nucleotide sequence ID" value="NZ_FNAC01000041.1"/>
</dbReference>
<dbReference type="InterPro" id="IPR014824">
    <property type="entry name" value="Nfu/NifU_N"/>
</dbReference>
<dbReference type="SUPFAM" id="SSF117916">
    <property type="entry name" value="Fe-S cluster assembly (FSCA) domain-like"/>
    <property type="match status" value="1"/>
</dbReference>
<dbReference type="EMBL" id="FNAC01000041">
    <property type="protein sequence ID" value="SDD61317.1"/>
    <property type="molecule type" value="Genomic_DNA"/>
</dbReference>
<dbReference type="GO" id="GO:0005506">
    <property type="term" value="F:iron ion binding"/>
    <property type="evidence" value="ECO:0007669"/>
    <property type="project" value="InterPro"/>
</dbReference>
<protein>
    <submittedName>
        <fullName evidence="3">Fe-S cluster biogenesis protein NfuA, 4Fe-4S-binding domain</fullName>
    </submittedName>
</protein>
<evidence type="ECO:0000256" key="1">
    <source>
        <dbReference type="ARBA" id="ARBA00006420"/>
    </source>
</evidence>
<dbReference type="InterPro" id="IPR034904">
    <property type="entry name" value="FSCA_dom_sf"/>
</dbReference>
<dbReference type="SUPFAM" id="SSF110836">
    <property type="entry name" value="Hypothetical protein SAV1430"/>
    <property type="match status" value="1"/>
</dbReference>
<dbReference type="Gene3D" id="3.30.300.130">
    <property type="entry name" value="Fe-S cluster assembly (FSCA)"/>
    <property type="match status" value="1"/>
</dbReference>
<evidence type="ECO:0000313" key="4">
    <source>
        <dbReference type="Proteomes" id="UP000199060"/>
    </source>
</evidence>
<proteinExistence type="inferred from homology"/>
<dbReference type="PIRSF" id="PIRSF036773">
    <property type="entry name" value="HIRIP5"/>
    <property type="match status" value="1"/>
</dbReference>
<dbReference type="PANTHER" id="PTHR11178:SF1">
    <property type="entry name" value="NFU1 IRON-SULFUR CLUSTER SCAFFOLD HOMOLOG, MITOCHONDRIAL"/>
    <property type="match status" value="1"/>
</dbReference>
<dbReference type="InterPro" id="IPR036498">
    <property type="entry name" value="Nfu/NifU_N_sf"/>
</dbReference>
<dbReference type="Gene3D" id="3.30.1370.70">
    <property type="entry name" value="Scaffold protein Nfu/NifU, N-terminal domain"/>
    <property type="match status" value="1"/>
</dbReference>
<dbReference type="STRING" id="686796.SAMN04488104_104130"/>
<name>A0A1G6W7W3_9BACT</name>
<dbReference type="InterPro" id="IPR001075">
    <property type="entry name" value="NIF_FeS_clus_asmbl_NifU_C"/>
</dbReference>
<evidence type="ECO:0000259" key="2">
    <source>
        <dbReference type="SMART" id="SM00932"/>
    </source>
</evidence>
<dbReference type="Pfam" id="PF01106">
    <property type="entry name" value="NifU"/>
    <property type="match status" value="1"/>
</dbReference>
<dbReference type="SMART" id="SM00932">
    <property type="entry name" value="Nfu_N"/>
    <property type="match status" value="1"/>
</dbReference>
<feature type="domain" description="Scaffold protein Nfu/NifU N-terminal" evidence="2">
    <location>
        <begin position="11"/>
        <end position="98"/>
    </location>
</feature>
<dbReference type="PANTHER" id="PTHR11178">
    <property type="entry name" value="IRON-SULFUR CLUSTER SCAFFOLD PROTEIN NFU-RELATED"/>
    <property type="match status" value="1"/>
</dbReference>
<gene>
    <name evidence="3" type="ORF">SAMN04488104_104130</name>
</gene>
<organism evidence="3 4">
    <name type="scientific">Algoriphagus faecimaris</name>
    <dbReference type="NCBI Taxonomy" id="686796"/>
    <lineage>
        <taxon>Bacteria</taxon>
        <taxon>Pseudomonadati</taxon>
        <taxon>Bacteroidota</taxon>
        <taxon>Cytophagia</taxon>
        <taxon>Cytophagales</taxon>
        <taxon>Cyclobacteriaceae</taxon>
        <taxon>Algoriphagus</taxon>
    </lineage>
</organism>
<accession>A0A1G6W7W3</accession>
<dbReference type="InterPro" id="IPR035433">
    <property type="entry name" value="NFU1-like"/>
</dbReference>
<keyword evidence="4" id="KW-1185">Reference proteome</keyword>
<dbReference type="AlphaFoldDB" id="A0A1G6W7W3"/>
<dbReference type="GO" id="GO:0051536">
    <property type="term" value="F:iron-sulfur cluster binding"/>
    <property type="evidence" value="ECO:0007669"/>
    <property type="project" value="InterPro"/>
</dbReference>
<dbReference type="Proteomes" id="UP000199060">
    <property type="component" value="Unassembled WGS sequence"/>
</dbReference>
<evidence type="ECO:0000313" key="3">
    <source>
        <dbReference type="EMBL" id="SDD61317.1"/>
    </source>
</evidence>
<dbReference type="Pfam" id="PF08712">
    <property type="entry name" value="Nfu_N"/>
    <property type="match status" value="1"/>
</dbReference>
<reference evidence="4" key="1">
    <citation type="submission" date="2016-10" db="EMBL/GenBank/DDBJ databases">
        <authorList>
            <person name="Varghese N."/>
            <person name="Submissions S."/>
        </authorList>
    </citation>
    <scope>NUCLEOTIDE SEQUENCE [LARGE SCALE GENOMIC DNA]</scope>
    <source>
        <strain evidence="4">DSM 23095</strain>
    </source>
</reference>
<comment type="similarity">
    <text evidence="1">Belongs to the NifU family.</text>
</comment>
<dbReference type="GO" id="GO:0016226">
    <property type="term" value="P:iron-sulfur cluster assembly"/>
    <property type="evidence" value="ECO:0007669"/>
    <property type="project" value="InterPro"/>
</dbReference>
<dbReference type="OrthoDB" id="9796965at2"/>
<sequence>MLQAQARPVHLYMEANPNPNSLKFVANFMLVEDGISFDYPDAESADNSQLAKELFNFAAVKRVFIASNFVTVTKTDEVEWQEIQTIIRDHIKKYLETGKKAVTASFEKDPLFDEGDSEVVKKIKGILDEYIRPAVEQDGGAIVFHSFKDGVVKVLLQGSCSGCPSSTITLKAGIQNLLTRMLPEVKEVEAEGV</sequence>